<keyword evidence="3" id="KW-1185">Reference proteome</keyword>
<gene>
    <name evidence="2" type="ORF">DFP72DRAFT_843280</name>
</gene>
<protein>
    <submittedName>
        <fullName evidence="2">Uncharacterized protein</fullName>
    </submittedName>
</protein>
<reference evidence="2 3" key="1">
    <citation type="submission" date="2020-07" db="EMBL/GenBank/DDBJ databases">
        <title>Comparative genomics of pyrophilous fungi reveals a link between fire events and developmental genes.</title>
        <authorList>
            <consortium name="DOE Joint Genome Institute"/>
            <person name="Steindorff A.S."/>
            <person name="Carver A."/>
            <person name="Calhoun S."/>
            <person name="Stillman K."/>
            <person name="Liu H."/>
            <person name="Lipzen A."/>
            <person name="Pangilinan J."/>
            <person name="Labutti K."/>
            <person name="Bruns T.D."/>
            <person name="Grigoriev I.V."/>
        </authorList>
    </citation>
    <scope>NUCLEOTIDE SEQUENCE [LARGE SCALE GENOMIC DNA]</scope>
    <source>
        <strain evidence="2 3">CBS 144469</strain>
    </source>
</reference>
<organism evidence="2 3">
    <name type="scientific">Ephemerocybe angulata</name>
    <dbReference type="NCBI Taxonomy" id="980116"/>
    <lineage>
        <taxon>Eukaryota</taxon>
        <taxon>Fungi</taxon>
        <taxon>Dikarya</taxon>
        <taxon>Basidiomycota</taxon>
        <taxon>Agaricomycotina</taxon>
        <taxon>Agaricomycetes</taxon>
        <taxon>Agaricomycetidae</taxon>
        <taxon>Agaricales</taxon>
        <taxon>Agaricineae</taxon>
        <taxon>Psathyrellaceae</taxon>
        <taxon>Ephemerocybe</taxon>
    </lineage>
</organism>
<feature type="region of interest" description="Disordered" evidence="1">
    <location>
        <begin position="368"/>
        <end position="400"/>
    </location>
</feature>
<evidence type="ECO:0000313" key="2">
    <source>
        <dbReference type="EMBL" id="KAF6760365.1"/>
    </source>
</evidence>
<evidence type="ECO:0000313" key="3">
    <source>
        <dbReference type="Proteomes" id="UP000521943"/>
    </source>
</evidence>
<dbReference type="Proteomes" id="UP000521943">
    <property type="component" value="Unassembled WGS sequence"/>
</dbReference>
<comment type="caution">
    <text evidence="2">The sequence shown here is derived from an EMBL/GenBank/DDBJ whole genome shotgun (WGS) entry which is preliminary data.</text>
</comment>
<dbReference type="EMBL" id="JACGCI010000012">
    <property type="protein sequence ID" value="KAF6760365.1"/>
    <property type="molecule type" value="Genomic_DNA"/>
</dbReference>
<evidence type="ECO:0000256" key="1">
    <source>
        <dbReference type="SAM" id="MobiDB-lite"/>
    </source>
</evidence>
<feature type="region of interest" description="Disordered" evidence="1">
    <location>
        <begin position="455"/>
        <end position="512"/>
    </location>
</feature>
<accession>A0A8H6I7I5</accession>
<proteinExistence type="predicted"/>
<feature type="compositionally biased region" description="Acidic residues" evidence="1">
    <location>
        <begin position="376"/>
        <end position="393"/>
    </location>
</feature>
<name>A0A8H6I7I5_9AGAR</name>
<dbReference type="AlphaFoldDB" id="A0A8H6I7I5"/>
<sequence length="604" mass="66759">MPLTIRVLSLKRVKTSLLKEHVVVLMTQLNLGGGGGEELDMAIEGLLCDGCLQVDQQEIIPLTPLDIVLVVVYFYDYFSSKIFAITKQGIILDPFHNFTCNLQINLFYGATYVGKLRPGTATAGPLPANGHCQAQSDGPPTAKNLVGRAVDVRHQQHANGNANISGIYSNETPASFPHSIKVLNIDSLLLDLYNLHQLVAKTEDFVNLVDVRSQATQIDPALCPFKTTTGVSETPEVGHWFNGQRRAHRQPPKDGPHSARILHDHIGAQKVIFGAVSPAHDVVGCRGLGIGVPKSPGIRLRDIVHWCLEQEVPVPKLYSGPSKRVLGKRTVLFYNIRGFAHLYTPCMTPAELKQFIRHGLSHLCKGDYEGNKEEGGRDDDDPSKDELSEEEETPLDKPMTDELFEFSRLSRFIANCSSNAPSYQLPQEDHLNGLCPEYQELIKLTVELVDLLHYPPIVGGTGTTEDEDKDKNMDEDEDMDRDNPDEVDGDGTNREKTITMESRGGHASGKHRAIKYSKLSKEVKDPGPNTSHEETVDFWHYFMLGQATSDKPLNRKDEVILYSTGLHLVGADGAADGDEDEDGQGRPMVQADLPVQGFMEKVMN</sequence>
<feature type="compositionally biased region" description="Acidic residues" evidence="1">
    <location>
        <begin position="464"/>
        <end position="489"/>
    </location>
</feature>